<keyword evidence="2" id="KW-1185">Reference proteome</keyword>
<evidence type="ECO:0000313" key="1">
    <source>
        <dbReference type="EMBL" id="GAB0179034.1"/>
    </source>
</evidence>
<dbReference type="AlphaFoldDB" id="A0ABC9W2E5"/>
<comment type="caution">
    <text evidence="1">The sequence shown here is derived from an EMBL/GenBank/DDBJ whole genome shotgun (WGS) entry which is preliminary data.</text>
</comment>
<gene>
    <name evidence="1" type="ORF">GRJ2_000368700</name>
</gene>
<evidence type="ECO:0000313" key="2">
    <source>
        <dbReference type="Proteomes" id="UP001623348"/>
    </source>
</evidence>
<organism evidence="1 2">
    <name type="scientific">Grus japonensis</name>
    <name type="common">Japanese crane</name>
    <name type="synonym">Red-crowned crane</name>
    <dbReference type="NCBI Taxonomy" id="30415"/>
    <lineage>
        <taxon>Eukaryota</taxon>
        <taxon>Metazoa</taxon>
        <taxon>Chordata</taxon>
        <taxon>Craniata</taxon>
        <taxon>Vertebrata</taxon>
        <taxon>Euteleostomi</taxon>
        <taxon>Archelosauria</taxon>
        <taxon>Archosauria</taxon>
        <taxon>Dinosauria</taxon>
        <taxon>Saurischia</taxon>
        <taxon>Theropoda</taxon>
        <taxon>Coelurosauria</taxon>
        <taxon>Aves</taxon>
        <taxon>Neognathae</taxon>
        <taxon>Neoaves</taxon>
        <taxon>Gruiformes</taxon>
        <taxon>Gruidae</taxon>
        <taxon>Grus</taxon>
    </lineage>
</organism>
<reference evidence="1 2" key="1">
    <citation type="submission" date="2024-06" db="EMBL/GenBank/DDBJ databases">
        <title>The draft genome of Grus japonensis, version 3.</title>
        <authorList>
            <person name="Nabeshima K."/>
            <person name="Suzuki S."/>
            <person name="Onuma M."/>
        </authorList>
    </citation>
    <scope>NUCLEOTIDE SEQUENCE [LARGE SCALE GENOMIC DNA]</scope>
    <source>
        <strain evidence="1 2">451A</strain>
    </source>
</reference>
<proteinExistence type="predicted"/>
<protein>
    <submittedName>
        <fullName evidence="1">Uncharacterized protein</fullName>
    </submittedName>
</protein>
<accession>A0ABC9W2E5</accession>
<sequence length="128" mass="14238">MWPGRPGSPAELCQLPAKHVRALRCIGLLQDNFPKITKSSVSGRLHRTSVSSGTSNLCDQMSAFWRNGALRSVLIYPYAGFTETSLKLLMAANQFCIWPDTSLIGSSNFEHHVSQPSFTPETWVNKRT</sequence>
<dbReference type="EMBL" id="BAAFJT010000001">
    <property type="protein sequence ID" value="GAB0179034.1"/>
    <property type="molecule type" value="Genomic_DNA"/>
</dbReference>
<name>A0ABC9W2E5_GRUJA</name>
<dbReference type="Proteomes" id="UP001623348">
    <property type="component" value="Unassembled WGS sequence"/>
</dbReference>